<dbReference type="AlphaFoldDB" id="A0A6J2WK01"/>
<dbReference type="PANTHER" id="PTHR24232:SF107">
    <property type="entry name" value="HYDROXYCARBOXYLIC ACID RECEPTOR 2-LIKE"/>
    <property type="match status" value="1"/>
</dbReference>
<evidence type="ECO:0000256" key="1">
    <source>
        <dbReference type="ARBA" id="ARBA00004141"/>
    </source>
</evidence>
<dbReference type="SUPFAM" id="SSF81321">
    <property type="entry name" value="Family A G protein-coupled receptor-like"/>
    <property type="match status" value="1"/>
</dbReference>
<keyword evidence="7" id="KW-0325">Glycoprotein</keyword>
<evidence type="ECO:0000313" key="11">
    <source>
        <dbReference type="Proteomes" id="UP000504632"/>
    </source>
</evidence>
<organism evidence="11 12">
    <name type="scientific">Chanos chanos</name>
    <name type="common">Milkfish</name>
    <name type="synonym">Mugil chanos</name>
    <dbReference type="NCBI Taxonomy" id="29144"/>
    <lineage>
        <taxon>Eukaryota</taxon>
        <taxon>Metazoa</taxon>
        <taxon>Chordata</taxon>
        <taxon>Craniata</taxon>
        <taxon>Vertebrata</taxon>
        <taxon>Euteleostomi</taxon>
        <taxon>Actinopterygii</taxon>
        <taxon>Neopterygii</taxon>
        <taxon>Teleostei</taxon>
        <taxon>Ostariophysi</taxon>
        <taxon>Gonorynchiformes</taxon>
        <taxon>Chanidae</taxon>
        <taxon>Chanos</taxon>
    </lineage>
</organism>
<feature type="domain" description="G-protein coupled receptors family 1 profile" evidence="10">
    <location>
        <begin position="11"/>
        <end position="234"/>
    </location>
</feature>
<dbReference type="GO" id="GO:0004930">
    <property type="term" value="F:G protein-coupled receptor activity"/>
    <property type="evidence" value="ECO:0007669"/>
    <property type="project" value="UniProtKB-KW"/>
</dbReference>
<gene>
    <name evidence="12" type="primary">LOC115823757</name>
</gene>
<sequence>MGINFILGLPTNAYALWLSITEARRGAVSDIFVLNQSLCEVLCCLGVVLCSIYMKSFWSCSTGPVVAFLGIFCTARPIFLACICVERYLAVVHPVTFLRFKPLRYRVLCSAVTWLTILGDSFVTFFNLNSVPLLYVILGQSLAFFFVKCFCCLETMRALKQPGPREGDRTEMNKAKVKAFRVILIVLLCSIVNYIPMVVSLSLFGFLSFEEFLFSCTLSLSVMVMTGFVQPLLYLYRMAKLPHIKGCWSCLRFLKDHK</sequence>
<keyword evidence="4" id="KW-0297">G-protein coupled receptor</keyword>
<dbReference type="RefSeq" id="XP_030643646.1">
    <property type="nucleotide sequence ID" value="XM_030787786.1"/>
</dbReference>
<accession>A0A6J2WK01</accession>
<name>A0A6J2WK01_CHACN</name>
<dbReference type="PROSITE" id="PS50262">
    <property type="entry name" value="G_PROTEIN_RECEP_F1_2"/>
    <property type="match status" value="1"/>
</dbReference>
<dbReference type="GO" id="GO:0005886">
    <property type="term" value="C:plasma membrane"/>
    <property type="evidence" value="ECO:0007669"/>
    <property type="project" value="TreeGrafter"/>
</dbReference>
<evidence type="ECO:0000313" key="12">
    <source>
        <dbReference type="RefSeq" id="XP_030643646.1"/>
    </source>
</evidence>
<proteinExistence type="predicted"/>
<feature type="transmembrane region" description="Helical" evidence="9">
    <location>
        <begin position="66"/>
        <end position="85"/>
    </location>
</feature>
<dbReference type="OrthoDB" id="8747610at2759"/>
<feature type="transmembrane region" description="Helical" evidence="9">
    <location>
        <begin position="105"/>
        <end position="126"/>
    </location>
</feature>
<comment type="subcellular location">
    <subcellularLocation>
        <location evidence="1">Membrane</location>
        <topology evidence="1">Multi-pass membrane protein</topology>
    </subcellularLocation>
</comment>
<dbReference type="Gene3D" id="1.20.1070.10">
    <property type="entry name" value="Rhodopsin 7-helix transmembrane proteins"/>
    <property type="match status" value="1"/>
</dbReference>
<dbReference type="GO" id="GO:0007200">
    <property type="term" value="P:phospholipase C-activating G protein-coupled receptor signaling pathway"/>
    <property type="evidence" value="ECO:0007669"/>
    <property type="project" value="TreeGrafter"/>
</dbReference>
<evidence type="ECO:0000256" key="7">
    <source>
        <dbReference type="ARBA" id="ARBA00023180"/>
    </source>
</evidence>
<evidence type="ECO:0000256" key="9">
    <source>
        <dbReference type="SAM" id="Phobius"/>
    </source>
</evidence>
<dbReference type="GeneID" id="115823757"/>
<keyword evidence="3 9" id="KW-1133">Transmembrane helix</keyword>
<dbReference type="InterPro" id="IPR000276">
    <property type="entry name" value="GPCR_Rhodpsn"/>
</dbReference>
<evidence type="ECO:0000256" key="6">
    <source>
        <dbReference type="ARBA" id="ARBA00023170"/>
    </source>
</evidence>
<keyword evidence="2 9" id="KW-0812">Transmembrane</keyword>
<dbReference type="InterPro" id="IPR017452">
    <property type="entry name" value="GPCR_Rhodpsn_7TM"/>
</dbReference>
<evidence type="ECO:0000256" key="8">
    <source>
        <dbReference type="ARBA" id="ARBA00023224"/>
    </source>
</evidence>
<evidence type="ECO:0000256" key="2">
    <source>
        <dbReference type="ARBA" id="ARBA00022692"/>
    </source>
</evidence>
<evidence type="ECO:0000256" key="5">
    <source>
        <dbReference type="ARBA" id="ARBA00023136"/>
    </source>
</evidence>
<evidence type="ECO:0000259" key="10">
    <source>
        <dbReference type="PROSITE" id="PS50262"/>
    </source>
</evidence>
<keyword evidence="6" id="KW-0675">Receptor</keyword>
<reference evidence="11" key="1">
    <citation type="submission" date="2024-06" db="UniProtKB">
        <authorList>
            <consortium name="RefSeq"/>
        </authorList>
    </citation>
    <scope>NUCLEOTIDE SEQUENCE [LARGE SCALE GENOMIC DNA]</scope>
</reference>
<feature type="transmembrane region" description="Helical" evidence="9">
    <location>
        <begin position="182"/>
        <end position="206"/>
    </location>
</feature>
<keyword evidence="5 9" id="KW-0472">Membrane</keyword>
<dbReference type="PANTHER" id="PTHR24232">
    <property type="entry name" value="G-PROTEIN COUPLED RECEPTOR"/>
    <property type="match status" value="1"/>
</dbReference>
<dbReference type="Proteomes" id="UP000504632">
    <property type="component" value="Chromosome 11"/>
</dbReference>
<dbReference type="Pfam" id="PF00001">
    <property type="entry name" value="7tm_1"/>
    <property type="match status" value="1"/>
</dbReference>
<protein>
    <submittedName>
        <fullName evidence="12">Uracil nucleotide/cysteinyl leukotriene receptor-like</fullName>
    </submittedName>
</protein>
<keyword evidence="11" id="KW-1185">Reference proteome</keyword>
<dbReference type="InParanoid" id="A0A6J2WK01"/>
<reference evidence="12" key="2">
    <citation type="submission" date="2025-08" db="UniProtKB">
        <authorList>
            <consortium name="RefSeq"/>
        </authorList>
    </citation>
    <scope>IDENTIFICATION</scope>
</reference>
<feature type="transmembrane region" description="Helical" evidence="9">
    <location>
        <begin position="132"/>
        <end position="153"/>
    </location>
</feature>
<feature type="transmembrane region" description="Helical" evidence="9">
    <location>
        <begin position="32"/>
        <end position="54"/>
    </location>
</feature>
<dbReference type="GO" id="GO:0035025">
    <property type="term" value="P:positive regulation of Rho protein signal transduction"/>
    <property type="evidence" value="ECO:0007669"/>
    <property type="project" value="TreeGrafter"/>
</dbReference>
<keyword evidence="8" id="KW-0807">Transducer</keyword>
<evidence type="ECO:0000256" key="4">
    <source>
        <dbReference type="ARBA" id="ARBA00023040"/>
    </source>
</evidence>
<feature type="transmembrane region" description="Helical" evidence="9">
    <location>
        <begin position="212"/>
        <end position="236"/>
    </location>
</feature>
<evidence type="ECO:0000256" key="3">
    <source>
        <dbReference type="ARBA" id="ARBA00022989"/>
    </source>
</evidence>